<sequence>MNNLQCLAVCQFEEISMVFSIWKDNTYEATVYAVLKEDMDKFCAYVARGFRDAYTGTEGYFVKKYHGKLLENLNLKHYKYTKLKTPIIYTKKSALTGENLCWINASGTQRHGALNELCHELVT</sequence>
<evidence type="ECO:0000313" key="2">
    <source>
        <dbReference type="Proteomes" id="UP000253472"/>
    </source>
</evidence>
<evidence type="ECO:0000313" key="1">
    <source>
        <dbReference type="EMBL" id="RCK63590.1"/>
    </source>
</evidence>
<accession>A0A367YD37</accession>
<reference evidence="1 2" key="1">
    <citation type="submission" date="2018-06" db="EMBL/GenBank/DDBJ databases">
        <title>Whole genome sequencing of Candida tropicalis (genome annotated by CSBL at Korea University).</title>
        <authorList>
            <person name="Ahn J."/>
        </authorList>
    </citation>
    <scope>NUCLEOTIDE SEQUENCE [LARGE SCALE GENOMIC DNA]</scope>
    <source>
        <strain evidence="1 2">ATCC 20962</strain>
    </source>
</reference>
<proteinExistence type="predicted"/>
<dbReference type="EMBL" id="QLNQ01000024">
    <property type="protein sequence ID" value="RCK63590.1"/>
    <property type="molecule type" value="Genomic_DNA"/>
</dbReference>
<keyword evidence="2" id="KW-1185">Reference proteome</keyword>
<gene>
    <name evidence="1" type="ORF">Cantr_10017</name>
</gene>
<comment type="caution">
    <text evidence="1">The sequence shown here is derived from an EMBL/GenBank/DDBJ whole genome shotgun (WGS) entry which is preliminary data.</text>
</comment>
<dbReference type="AlphaFoldDB" id="A0A367YD37"/>
<dbReference type="Proteomes" id="UP000253472">
    <property type="component" value="Unassembled WGS sequence"/>
</dbReference>
<protein>
    <submittedName>
        <fullName evidence="1">Uncharacterized protein</fullName>
    </submittedName>
</protein>
<organism evidence="1 2">
    <name type="scientific">Candida viswanathii</name>
    <dbReference type="NCBI Taxonomy" id="5486"/>
    <lineage>
        <taxon>Eukaryota</taxon>
        <taxon>Fungi</taxon>
        <taxon>Dikarya</taxon>
        <taxon>Ascomycota</taxon>
        <taxon>Saccharomycotina</taxon>
        <taxon>Pichiomycetes</taxon>
        <taxon>Debaryomycetaceae</taxon>
        <taxon>Candida/Lodderomyces clade</taxon>
        <taxon>Candida</taxon>
    </lineage>
</organism>
<name>A0A367YD37_9ASCO</name>